<dbReference type="GO" id="GO:0046983">
    <property type="term" value="F:protein dimerization activity"/>
    <property type="evidence" value="ECO:0007669"/>
    <property type="project" value="UniProtKB-UniRule"/>
</dbReference>
<feature type="domain" description="HAMP" evidence="17">
    <location>
        <begin position="176"/>
        <end position="228"/>
    </location>
</feature>
<dbReference type="PROSITE" id="PS50109">
    <property type="entry name" value="HIS_KIN"/>
    <property type="match status" value="1"/>
</dbReference>
<dbReference type="Gene3D" id="3.30.565.10">
    <property type="entry name" value="Histidine kinase-like ATPase, C-terminal domain"/>
    <property type="match status" value="1"/>
</dbReference>
<protein>
    <recommendedName>
        <fullName evidence="14">Sensor protein</fullName>
        <ecNumber evidence="14">2.7.13.3</ecNumber>
    </recommendedName>
</protein>
<dbReference type="InterPro" id="IPR003594">
    <property type="entry name" value="HATPase_dom"/>
</dbReference>
<dbReference type="InterPro" id="IPR036890">
    <property type="entry name" value="HATPase_C_sf"/>
</dbReference>
<sequence length="601" mass="69042">MKKRCPVPFSIVNQVILLLLILGLLGIISMSISSWRAEAIQGHAHAINKAGSLRMQSYRILTMVPLNDESKRYLDELEQDQNSPMLEQTVEKEQLTSQLTALKNYWRQQLRPQLERAPSPEQATAQVIQFVHQLDELVLAIDHKTEQSLIAIRHQQITFIVLTLLVMAIAVYYLRTRFLRPWRKLLSMSESIGHGDFTQRFNAISTNEMGMLGSTLNTMSDELSQIYSSLESRVKEKTAELQNKNQTLSFLYHTSQQLHTNQPLCSRLLSVLNQFQNITPLYNLQIRLYENNDINYFQQISNDELIRPEHCRQESCHACMAKHPRYSGPRQTLSWRLADQHGQYGLILAERPIDIALTDEHQQLLNMLIDQLTSTLTLERQSHQRQQLLLMEERSAIARELHDSIAQSLSFLKIQVSCLQMENAFPETSSAKRLTEMRNELNSAYQLLRELLTTFRLQLPEAGLLAALQATVQEFSEKLHFPITLNYRLSLHQVPSHQAIHLIQIAREALNNIYKHANATQVTINLEQHQGTIQMLISDDGRGLPEGHARQNHYGLIIMRDRAKSLNGKFEIYNRPQGGAEVNVEFTPLPDEMRLPGAIND</sequence>
<dbReference type="InterPro" id="IPR003660">
    <property type="entry name" value="HAMP_dom"/>
</dbReference>
<dbReference type="Pfam" id="PF02518">
    <property type="entry name" value="HATPase_c"/>
    <property type="match status" value="1"/>
</dbReference>
<dbReference type="SUPFAM" id="SSF158472">
    <property type="entry name" value="HAMP domain-like"/>
    <property type="match status" value="1"/>
</dbReference>
<dbReference type="InterPro" id="IPR011712">
    <property type="entry name" value="Sig_transdc_His_kin_sub3_dim/P"/>
</dbReference>
<keyword evidence="7 15" id="KW-0812">Transmembrane</keyword>
<evidence type="ECO:0000256" key="4">
    <source>
        <dbReference type="ARBA" id="ARBA00022519"/>
    </source>
</evidence>
<dbReference type="EMBL" id="CP034752">
    <property type="protein sequence ID" value="QBH97598.1"/>
    <property type="molecule type" value="Genomic_DNA"/>
</dbReference>
<organism evidence="18 19">
    <name type="scientific">Limnobaculum zhutongyuii</name>
    <dbReference type="NCBI Taxonomy" id="2498113"/>
    <lineage>
        <taxon>Bacteria</taxon>
        <taxon>Pseudomonadati</taxon>
        <taxon>Pseudomonadota</taxon>
        <taxon>Gammaproteobacteria</taxon>
        <taxon>Enterobacterales</taxon>
        <taxon>Budviciaceae</taxon>
        <taxon>Limnobaculum</taxon>
    </lineage>
</organism>
<feature type="transmembrane region" description="Helical" evidence="15">
    <location>
        <begin position="157"/>
        <end position="174"/>
    </location>
</feature>
<keyword evidence="12 14" id="KW-0902">Two-component regulatory system</keyword>
<dbReference type="PIRSF" id="PIRSF003167">
    <property type="entry name" value="STHK_NarX/NarQ"/>
    <property type="match status" value="1"/>
</dbReference>
<dbReference type="InterPro" id="IPR029095">
    <property type="entry name" value="NarX-like_N"/>
</dbReference>
<comment type="subcellular location">
    <subcellularLocation>
        <location evidence="2">Cell inner membrane</location>
        <topology evidence="2">Multi-pass membrane protein</topology>
    </subcellularLocation>
</comment>
<keyword evidence="4 14" id="KW-0997">Cell inner membrane</keyword>
<keyword evidence="13 14" id="KW-0472">Membrane</keyword>
<evidence type="ECO:0000256" key="2">
    <source>
        <dbReference type="ARBA" id="ARBA00004429"/>
    </source>
</evidence>
<dbReference type="Pfam" id="PF13675">
    <property type="entry name" value="PilJ"/>
    <property type="match status" value="1"/>
</dbReference>
<dbReference type="Gene3D" id="1.20.120.960">
    <property type="entry name" value="Histidine kinase NarX, sensor domain"/>
    <property type="match status" value="1"/>
</dbReference>
<evidence type="ECO:0000256" key="5">
    <source>
        <dbReference type="ARBA" id="ARBA00022553"/>
    </source>
</evidence>
<evidence type="ECO:0000313" key="18">
    <source>
        <dbReference type="EMBL" id="QBH97598.1"/>
    </source>
</evidence>
<dbReference type="Gene3D" id="1.20.5.1930">
    <property type="match status" value="1"/>
</dbReference>
<dbReference type="SMART" id="SM00387">
    <property type="entry name" value="HATPase_c"/>
    <property type="match status" value="1"/>
</dbReference>
<dbReference type="Proteomes" id="UP000293154">
    <property type="component" value="Chromosome"/>
</dbReference>
<dbReference type="Pfam" id="PF00672">
    <property type="entry name" value="HAMP"/>
    <property type="match status" value="1"/>
</dbReference>
<evidence type="ECO:0000256" key="15">
    <source>
        <dbReference type="SAM" id="Phobius"/>
    </source>
</evidence>
<dbReference type="PANTHER" id="PTHR24421">
    <property type="entry name" value="NITRATE/NITRITE SENSOR PROTEIN NARX-RELATED"/>
    <property type="match status" value="1"/>
</dbReference>
<evidence type="ECO:0000256" key="1">
    <source>
        <dbReference type="ARBA" id="ARBA00000085"/>
    </source>
</evidence>
<dbReference type="InterPro" id="IPR005467">
    <property type="entry name" value="His_kinase_dom"/>
</dbReference>
<dbReference type="CDD" id="cd22900">
    <property type="entry name" value="NarX_sensor"/>
    <property type="match status" value="1"/>
</dbReference>
<dbReference type="OrthoDB" id="9811306at2"/>
<dbReference type="NCBIfam" id="NF007896">
    <property type="entry name" value="PRK10600.1"/>
    <property type="match status" value="1"/>
</dbReference>
<keyword evidence="6 14" id="KW-0808">Transferase</keyword>
<dbReference type="GO" id="GO:0005524">
    <property type="term" value="F:ATP binding"/>
    <property type="evidence" value="ECO:0007669"/>
    <property type="project" value="UniProtKB-UniRule"/>
</dbReference>
<proteinExistence type="predicted"/>
<dbReference type="KEGG" id="prag:EKN56_15020"/>
<evidence type="ECO:0000256" key="8">
    <source>
        <dbReference type="ARBA" id="ARBA00022741"/>
    </source>
</evidence>
<keyword evidence="11 15" id="KW-1133">Transmembrane helix</keyword>
<dbReference type="AlphaFoldDB" id="A0A411WN48"/>
<dbReference type="EC" id="2.7.13.3" evidence="14"/>
<gene>
    <name evidence="18" type="primary">narX</name>
    <name evidence="18" type="ORF">EKN56_15020</name>
</gene>
<evidence type="ECO:0000256" key="6">
    <source>
        <dbReference type="ARBA" id="ARBA00022679"/>
    </source>
</evidence>
<dbReference type="InterPro" id="IPR042295">
    <property type="entry name" value="NarX-like_N_sf"/>
</dbReference>
<dbReference type="SMART" id="SM00304">
    <property type="entry name" value="HAMP"/>
    <property type="match status" value="1"/>
</dbReference>
<evidence type="ECO:0000256" key="9">
    <source>
        <dbReference type="ARBA" id="ARBA00022777"/>
    </source>
</evidence>
<accession>A0A411WN48</accession>
<feature type="domain" description="Histidine kinase" evidence="16">
    <location>
        <begin position="396"/>
        <end position="590"/>
    </location>
</feature>
<evidence type="ECO:0000256" key="11">
    <source>
        <dbReference type="ARBA" id="ARBA00022989"/>
    </source>
</evidence>
<evidence type="ECO:0000259" key="16">
    <source>
        <dbReference type="PROSITE" id="PS50109"/>
    </source>
</evidence>
<keyword evidence="5" id="KW-0597">Phosphoprotein</keyword>
<evidence type="ECO:0000256" key="12">
    <source>
        <dbReference type="ARBA" id="ARBA00023012"/>
    </source>
</evidence>
<dbReference type="InterPro" id="IPR016380">
    <property type="entry name" value="Sig_transdc_His_kin_NarX/NarQ"/>
</dbReference>
<dbReference type="GO" id="GO:0000155">
    <property type="term" value="F:phosphorelay sensor kinase activity"/>
    <property type="evidence" value="ECO:0007669"/>
    <property type="project" value="UniProtKB-UniRule"/>
</dbReference>
<comment type="catalytic activity">
    <reaction evidence="1 14">
        <text>ATP + protein L-histidine = ADP + protein N-phospho-L-histidine.</text>
        <dbReference type="EC" id="2.7.13.3"/>
    </reaction>
</comment>
<dbReference type="Gene3D" id="1.10.287.130">
    <property type="match status" value="1"/>
</dbReference>
<dbReference type="CDD" id="cd16917">
    <property type="entry name" value="HATPase_UhpB-NarQ-NarX-like"/>
    <property type="match status" value="1"/>
</dbReference>
<keyword evidence="9 14" id="KW-0418">Kinase</keyword>
<reference evidence="18 19" key="1">
    <citation type="submission" date="2019-03" db="EMBL/GenBank/DDBJ databases">
        <title>Pragia sp. nov. isolated from the gut tract of Carduelis flavirostris.</title>
        <authorList>
            <person name="Ge Y."/>
        </authorList>
    </citation>
    <scope>NUCLEOTIDE SEQUENCE [LARGE SCALE GENOMIC DNA]</scope>
    <source>
        <strain evidence="18 19">CF-458</strain>
    </source>
</reference>
<keyword evidence="19" id="KW-1185">Reference proteome</keyword>
<evidence type="ECO:0000256" key="10">
    <source>
        <dbReference type="ARBA" id="ARBA00022840"/>
    </source>
</evidence>
<evidence type="ECO:0000259" key="17">
    <source>
        <dbReference type="PROSITE" id="PS50885"/>
    </source>
</evidence>
<evidence type="ECO:0000256" key="13">
    <source>
        <dbReference type="ARBA" id="ARBA00023136"/>
    </source>
</evidence>
<name>A0A411WN48_9GAMM</name>
<evidence type="ECO:0000256" key="14">
    <source>
        <dbReference type="PIRNR" id="PIRNR003167"/>
    </source>
</evidence>
<keyword evidence="8 14" id="KW-0547">Nucleotide-binding</keyword>
<dbReference type="Pfam" id="PF07730">
    <property type="entry name" value="HisKA_3"/>
    <property type="match status" value="1"/>
</dbReference>
<dbReference type="PROSITE" id="PS50885">
    <property type="entry name" value="HAMP"/>
    <property type="match status" value="1"/>
</dbReference>
<dbReference type="CDD" id="cd06225">
    <property type="entry name" value="HAMP"/>
    <property type="match status" value="1"/>
</dbReference>
<evidence type="ECO:0000256" key="3">
    <source>
        <dbReference type="ARBA" id="ARBA00022475"/>
    </source>
</evidence>
<keyword evidence="10 14" id="KW-0067">ATP-binding</keyword>
<dbReference type="InterPro" id="IPR050482">
    <property type="entry name" value="Sensor_HK_TwoCompSys"/>
</dbReference>
<keyword evidence="3 14" id="KW-1003">Cell membrane</keyword>
<dbReference type="RefSeq" id="WP_130592530.1">
    <property type="nucleotide sequence ID" value="NZ_CP034752.1"/>
</dbReference>
<evidence type="ECO:0000313" key="19">
    <source>
        <dbReference type="Proteomes" id="UP000293154"/>
    </source>
</evidence>
<dbReference type="PANTHER" id="PTHR24421:SF51">
    <property type="entry name" value="NITRATE_NITRITE SENSOR PROTEIN NARX"/>
    <property type="match status" value="1"/>
</dbReference>
<dbReference type="SUPFAM" id="SSF55874">
    <property type="entry name" value="ATPase domain of HSP90 chaperone/DNA topoisomerase II/histidine kinase"/>
    <property type="match status" value="1"/>
</dbReference>
<evidence type="ECO:0000256" key="7">
    <source>
        <dbReference type="ARBA" id="ARBA00022692"/>
    </source>
</evidence>
<dbReference type="GO" id="GO:0005886">
    <property type="term" value="C:plasma membrane"/>
    <property type="evidence" value="ECO:0007669"/>
    <property type="project" value="UniProtKB-SubCell"/>
</dbReference>